<evidence type="ECO:0000256" key="2">
    <source>
        <dbReference type="SAM" id="Phobius"/>
    </source>
</evidence>
<dbReference type="InterPro" id="IPR006683">
    <property type="entry name" value="Thioestr_dom"/>
</dbReference>
<dbReference type="PANTHER" id="PTHR47260:SF7">
    <property type="entry name" value="THIOESTERASE FAMILY PROTEIN (AFU_ORTHOLOGUE AFUA_1G10800)"/>
    <property type="match status" value="1"/>
</dbReference>
<feature type="domain" description="Thioesterase" evidence="3">
    <location>
        <begin position="238"/>
        <end position="311"/>
    </location>
</feature>
<dbReference type="GO" id="GO:0016853">
    <property type="term" value="F:isomerase activity"/>
    <property type="evidence" value="ECO:0007669"/>
    <property type="project" value="UniProtKB-KW"/>
</dbReference>
<organism evidence="4 5">
    <name type="scientific">Teratosphaeria nubilosa</name>
    <dbReference type="NCBI Taxonomy" id="161662"/>
    <lineage>
        <taxon>Eukaryota</taxon>
        <taxon>Fungi</taxon>
        <taxon>Dikarya</taxon>
        <taxon>Ascomycota</taxon>
        <taxon>Pezizomycotina</taxon>
        <taxon>Dothideomycetes</taxon>
        <taxon>Dothideomycetidae</taxon>
        <taxon>Mycosphaerellales</taxon>
        <taxon>Teratosphaeriaceae</taxon>
        <taxon>Teratosphaeria</taxon>
    </lineage>
</organism>
<keyword evidence="2" id="KW-0472">Membrane</keyword>
<reference evidence="4" key="1">
    <citation type="journal article" date="2020" name="Stud. Mycol.">
        <title>101 Dothideomycetes genomes: a test case for predicting lifestyles and emergence of pathogens.</title>
        <authorList>
            <person name="Haridas S."/>
            <person name="Albert R."/>
            <person name="Binder M."/>
            <person name="Bloem J."/>
            <person name="Labutti K."/>
            <person name="Salamov A."/>
            <person name="Andreopoulos B."/>
            <person name="Baker S."/>
            <person name="Barry K."/>
            <person name="Bills G."/>
            <person name="Bluhm B."/>
            <person name="Cannon C."/>
            <person name="Castanera R."/>
            <person name="Culley D."/>
            <person name="Daum C."/>
            <person name="Ezra D."/>
            <person name="Gonzalez J."/>
            <person name="Henrissat B."/>
            <person name="Kuo A."/>
            <person name="Liang C."/>
            <person name="Lipzen A."/>
            <person name="Lutzoni F."/>
            <person name="Magnuson J."/>
            <person name="Mondo S."/>
            <person name="Nolan M."/>
            <person name="Ohm R."/>
            <person name="Pangilinan J."/>
            <person name="Park H.-J."/>
            <person name="Ramirez L."/>
            <person name="Alfaro M."/>
            <person name="Sun H."/>
            <person name="Tritt A."/>
            <person name="Yoshinaga Y."/>
            <person name="Zwiers L.-H."/>
            <person name="Turgeon B."/>
            <person name="Goodwin S."/>
            <person name="Spatafora J."/>
            <person name="Crous P."/>
            <person name="Grigoriev I."/>
        </authorList>
    </citation>
    <scope>NUCLEOTIDE SEQUENCE</scope>
    <source>
        <strain evidence="4">CBS 116005</strain>
    </source>
</reference>
<dbReference type="OrthoDB" id="506431at2759"/>
<evidence type="ECO:0000256" key="1">
    <source>
        <dbReference type="SAM" id="MobiDB-lite"/>
    </source>
</evidence>
<dbReference type="Pfam" id="PF03061">
    <property type="entry name" value="4HBT"/>
    <property type="match status" value="1"/>
</dbReference>
<feature type="transmembrane region" description="Helical" evidence="2">
    <location>
        <begin position="106"/>
        <end position="128"/>
    </location>
</feature>
<feature type="region of interest" description="Disordered" evidence="1">
    <location>
        <begin position="171"/>
        <end position="192"/>
    </location>
</feature>
<protein>
    <submittedName>
        <fullName evidence="4">Thioesterase/thiol ester dehydrase-isomerase</fullName>
    </submittedName>
</protein>
<keyword evidence="4" id="KW-0413">Isomerase</keyword>
<name>A0A6G1L5Q5_9PEZI</name>
<dbReference type="EMBL" id="ML995849">
    <property type="protein sequence ID" value="KAF2767950.1"/>
    <property type="molecule type" value="Genomic_DNA"/>
</dbReference>
<dbReference type="InterPro" id="IPR052061">
    <property type="entry name" value="PTE-AB_protein"/>
</dbReference>
<keyword evidence="2" id="KW-0812">Transmembrane</keyword>
<evidence type="ECO:0000259" key="3">
    <source>
        <dbReference type="Pfam" id="PF03061"/>
    </source>
</evidence>
<evidence type="ECO:0000313" key="5">
    <source>
        <dbReference type="Proteomes" id="UP000799436"/>
    </source>
</evidence>
<dbReference type="InterPro" id="IPR029069">
    <property type="entry name" value="HotDog_dom_sf"/>
</dbReference>
<dbReference type="Gene3D" id="3.10.129.10">
    <property type="entry name" value="Hotdog Thioesterase"/>
    <property type="match status" value="1"/>
</dbReference>
<dbReference type="Proteomes" id="UP000799436">
    <property type="component" value="Unassembled WGS sequence"/>
</dbReference>
<dbReference type="CDD" id="cd03443">
    <property type="entry name" value="PaaI_thioesterase"/>
    <property type="match status" value="1"/>
</dbReference>
<dbReference type="SUPFAM" id="SSF54637">
    <property type="entry name" value="Thioesterase/thiol ester dehydrase-isomerase"/>
    <property type="match status" value="1"/>
</dbReference>
<keyword evidence="5" id="KW-1185">Reference proteome</keyword>
<keyword evidence="2" id="KW-1133">Transmembrane helix</keyword>
<sequence length="343" mass="36608">MLSHTASKRLLFACTSEVRLEIVRRAFSSSQSATNTAGDQSLRQAWPSAKSEIRVCAVGRGRLGRGRGVRYNSSEVASVVPTTTASPTATPPPEAAFAPGRRGARFLLSTALFCLCLTGGFVMATAPVSDSVNGFINPPSDAQTLTLFEPETETQKDINEHIINHPLAKQLRHTDGVTESRPHLKIPPAMRPHNLTGGALMGQGKVEVPPLQFVDTSSDLPSLTQISHLGPALCGHPGIVHGGMLATMLDEGLARACFPALPNKVGVTASLKIDYRVPCPADSYVVLRARTIKVEGRKAWVEGWIEVLDQDGGVGEGKKLVEAEALFVEPKGAKGMARLYTSQ</sequence>
<evidence type="ECO:0000313" key="4">
    <source>
        <dbReference type="EMBL" id="KAF2767950.1"/>
    </source>
</evidence>
<proteinExistence type="predicted"/>
<dbReference type="AlphaFoldDB" id="A0A6G1L5Q5"/>
<gene>
    <name evidence="4" type="ORF">EJ03DRAFT_328683</name>
</gene>
<dbReference type="PANTHER" id="PTHR47260">
    <property type="entry name" value="UPF0644 PROTEIN PB2B4.06"/>
    <property type="match status" value="1"/>
</dbReference>
<accession>A0A6G1L5Q5</accession>
<feature type="compositionally biased region" description="Basic and acidic residues" evidence="1">
    <location>
        <begin position="172"/>
        <end position="182"/>
    </location>
</feature>